<dbReference type="EMBL" id="NCKU01001021">
    <property type="protein sequence ID" value="RWS13338.1"/>
    <property type="molecule type" value="Genomic_DNA"/>
</dbReference>
<dbReference type="InterPro" id="IPR036869">
    <property type="entry name" value="J_dom_sf"/>
</dbReference>
<accession>A0A3S4R9I4</accession>
<dbReference type="Proteomes" id="UP000285301">
    <property type="component" value="Unassembled WGS sequence"/>
</dbReference>
<dbReference type="Pfam" id="PF00226">
    <property type="entry name" value="DnaJ"/>
    <property type="match status" value="1"/>
</dbReference>
<protein>
    <recommendedName>
        <fullName evidence="2">DnaJ homolog subfamily C member 16</fullName>
    </recommendedName>
    <alternativeName>
        <fullName evidence="5">Endoplasmic reticulum DNA J domain-containing protein 8</fullName>
    </alternativeName>
</protein>
<dbReference type="PROSITE" id="PS51352">
    <property type="entry name" value="THIOREDOXIN_2"/>
    <property type="match status" value="1"/>
</dbReference>
<dbReference type="InterPro" id="IPR001623">
    <property type="entry name" value="DnaJ_domain"/>
</dbReference>
<evidence type="ECO:0000256" key="1">
    <source>
        <dbReference type="ARBA" id="ARBA00004163"/>
    </source>
</evidence>
<dbReference type="SUPFAM" id="SSF46565">
    <property type="entry name" value="Chaperone J-domain"/>
    <property type="match status" value="2"/>
</dbReference>
<comment type="function">
    <text evidence="4">Plays an important role in regulating the size of autophagosomes during the formation process.</text>
</comment>
<keyword evidence="3" id="KW-0072">Autophagy</keyword>
<evidence type="ECO:0000256" key="5">
    <source>
        <dbReference type="ARBA" id="ARBA00035043"/>
    </source>
</evidence>
<evidence type="ECO:0000256" key="4">
    <source>
        <dbReference type="ARBA" id="ARBA00035002"/>
    </source>
</evidence>
<feature type="domain" description="J" evidence="7">
    <location>
        <begin position="12"/>
        <end position="101"/>
    </location>
</feature>
<dbReference type="Pfam" id="PF00085">
    <property type="entry name" value="Thioredoxin"/>
    <property type="match status" value="1"/>
</dbReference>
<evidence type="ECO:0000259" key="8">
    <source>
        <dbReference type="PROSITE" id="PS51352"/>
    </source>
</evidence>
<dbReference type="GO" id="GO:0005789">
    <property type="term" value="C:endoplasmic reticulum membrane"/>
    <property type="evidence" value="ECO:0007669"/>
    <property type="project" value="UniProtKB-SubCell"/>
</dbReference>
<evidence type="ECO:0000256" key="2">
    <source>
        <dbReference type="ARBA" id="ARBA00020921"/>
    </source>
</evidence>
<dbReference type="SUPFAM" id="SSF52833">
    <property type="entry name" value="Thioredoxin-like"/>
    <property type="match status" value="1"/>
</dbReference>
<dbReference type="SMART" id="SM00271">
    <property type="entry name" value="DnaJ"/>
    <property type="match status" value="1"/>
</dbReference>
<evidence type="ECO:0000256" key="6">
    <source>
        <dbReference type="SAM" id="MobiDB-lite"/>
    </source>
</evidence>
<dbReference type="CDD" id="cd06257">
    <property type="entry name" value="DnaJ"/>
    <property type="match status" value="1"/>
</dbReference>
<gene>
    <name evidence="10" type="ORF">B4U79_10528</name>
    <name evidence="9" type="ORF">B4U79_13386</name>
</gene>
<proteinExistence type="predicted"/>
<feature type="region of interest" description="Disordered" evidence="6">
    <location>
        <begin position="717"/>
        <end position="740"/>
    </location>
</feature>
<name>A0A3S4R9I4_9ACAR</name>
<reference evidence="9 11" key="1">
    <citation type="journal article" date="2018" name="Gigascience">
        <title>Genomes of trombidid mites reveal novel predicted allergens and laterally-transferred genes associated with secondary metabolism.</title>
        <authorList>
            <person name="Dong X."/>
            <person name="Chaisiri K."/>
            <person name="Xia D."/>
            <person name="Armstrong S.D."/>
            <person name="Fang Y."/>
            <person name="Donnelly M.J."/>
            <person name="Kadowaki T."/>
            <person name="McGarry J.W."/>
            <person name="Darby A.C."/>
            <person name="Makepeace B.L."/>
        </authorList>
    </citation>
    <scope>NUCLEOTIDE SEQUENCE [LARGE SCALE GENOMIC DNA]</scope>
    <source>
        <strain evidence="9">UoL-WK</strain>
    </source>
</reference>
<evidence type="ECO:0000313" key="11">
    <source>
        <dbReference type="Proteomes" id="UP000285301"/>
    </source>
</evidence>
<dbReference type="PANTHER" id="PTHR44303">
    <property type="entry name" value="DNAJ HOMOLOG SUBFAMILY C MEMBER 16"/>
    <property type="match status" value="1"/>
</dbReference>
<dbReference type="InterPro" id="IPR013766">
    <property type="entry name" value="Thioredoxin_domain"/>
</dbReference>
<dbReference type="PROSITE" id="PS00636">
    <property type="entry name" value="DNAJ_1"/>
    <property type="match status" value="1"/>
</dbReference>
<evidence type="ECO:0000313" key="9">
    <source>
        <dbReference type="EMBL" id="RWS13338.1"/>
    </source>
</evidence>
<keyword evidence="11" id="KW-1185">Reference proteome</keyword>
<dbReference type="AlphaFoldDB" id="A0A3S4R9I4"/>
<sequence length="803" mass="93948">MSKREANAILRNPYEILGVERRANINEIKRAYKALARKWYCILHFTHIQSFILSFVHPFDSKRRHPDKNTAKEAESKFIEITKAYEILSDPQRREEFDKYGITEDTPNFRNKPDYTGFNRFDFDPFESFFSSESGGFQFKFSTNQGNVFHKQTITAKAYENKVLPQSQSQPFIILFYGDLCFPCFHAEPVWQKIYQELEPLGVGFATIHSQHESGLARKIGVNSLPYIIGIVDGVVRHYKDDQLSLLRMIEFIRRILPKNLVTSLNDLTYEQFLEQWGDNRIRALFINSDNVVKMRYLLTAFYFKERVACGHISLNEMETAEFVHRFNIDPKMSSMLVFNEDISRPIATLSAPELKPQTMKDVLESNKFLLLPRLSSQMLFDQLCPTETLRTRRRLCVVLITNNVPEHEPQRAAMRSFIKEYSFNKDRFRFMYLFHEKQKEFVKALSYGSGSPETPVLHVVVLWRREHDRVLYEWLPSMWDTSDPQKLNQTKNELYSLLSKLIKNTEVLPNKAQVVALIDEQAHGLFGRIVKKILVMTDGIGDNITKKEVLPVLSVALSIGFIILIGYIIQHLVRIEEESIQERYRRLGKMPPGTKTKPECKLNIHELRGETYNGLVRLLKPGCRTIVLLCSNESKPKLLPKFYKCVYPYRRNKTLMFAYLMVEKNIDWYKKLLLQTLTDYKDLNINPKNCIGTVLSLNGFRKYFCVYHAKHPETSHRRRHRNRDNEGGAFLGFEDTSEEENSDVEAGTLISRRGFNTADDEDALSNILFEENLLDALPNWLERLFEGTTHRYHIQYWPEHMK</sequence>
<comment type="subcellular location">
    <subcellularLocation>
        <location evidence="1">Endoplasmic reticulum membrane</location>
        <topology evidence="1">Single-pass type IV membrane protein</topology>
    </subcellularLocation>
</comment>
<dbReference type="OrthoDB" id="10065037at2759"/>
<dbReference type="Gene3D" id="1.10.287.110">
    <property type="entry name" value="DnaJ domain"/>
    <property type="match status" value="1"/>
</dbReference>
<dbReference type="PROSITE" id="PS50076">
    <property type="entry name" value="DNAJ_2"/>
    <property type="match status" value="1"/>
</dbReference>
<dbReference type="GO" id="GO:0006914">
    <property type="term" value="P:autophagy"/>
    <property type="evidence" value="ECO:0007669"/>
    <property type="project" value="UniProtKB-KW"/>
</dbReference>
<comment type="caution">
    <text evidence="9">The sequence shown here is derived from an EMBL/GenBank/DDBJ whole genome shotgun (WGS) entry which is preliminary data.</text>
</comment>
<organism evidence="9 11">
    <name type="scientific">Dinothrombium tinctorium</name>
    <dbReference type="NCBI Taxonomy" id="1965070"/>
    <lineage>
        <taxon>Eukaryota</taxon>
        <taxon>Metazoa</taxon>
        <taxon>Ecdysozoa</taxon>
        <taxon>Arthropoda</taxon>
        <taxon>Chelicerata</taxon>
        <taxon>Arachnida</taxon>
        <taxon>Acari</taxon>
        <taxon>Acariformes</taxon>
        <taxon>Trombidiformes</taxon>
        <taxon>Prostigmata</taxon>
        <taxon>Anystina</taxon>
        <taxon>Parasitengona</taxon>
        <taxon>Trombidioidea</taxon>
        <taxon>Trombidiidae</taxon>
        <taxon>Dinothrombium</taxon>
    </lineage>
</organism>
<dbReference type="EMBL" id="NCKU01001012">
    <property type="protein sequence ID" value="RWS13363.1"/>
    <property type="molecule type" value="Genomic_DNA"/>
</dbReference>
<dbReference type="Gene3D" id="3.40.30.10">
    <property type="entry name" value="Glutaredoxin"/>
    <property type="match status" value="1"/>
</dbReference>
<dbReference type="InterPro" id="IPR036249">
    <property type="entry name" value="Thioredoxin-like_sf"/>
</dbReference>
<dbReference type="STRING" id="1965070.A0A3S4R9I4"/>
<feature type="domain" description="Thioredoxin" evidence="8">
    <location>
        <begin position="130"/>
        <end position="258"/>
    </location>
</feature>
<evidence type="ECO:0000313" key="10">
    <source>
        <dbReference type="EMBL" id="RWS13363.1"/>
    </source>
</evidence>
<evidence type="ECO:0000259" key="7">
    <source>
        <dbReference type="PROSITE" id="PS50076"/>
    </source>
</evidence>
<dbReference type="InterPro" id="IPR052448">
    <property type="entry name" value="DnaJ_C16_autophagy_reg"/>
</dbReference>
<evidence type="ECO:0000256" key="3">
    <source>
        <dbReference type="ARBA" id="ARBA00023006"/>
    </source>
</evidence>
<dbReference type="InterPro" id="IPR018253">
    <property type="entry name" value="DnaJ_domain_CS"/>
</dbReference>
<dbReference type="PANTHER" id="PTHR44303:SF2">
    <property type="entry name" value="DNAJ HOMOLOG SUBFAMILY C MEMBER 16"/>
    <property type="match status" value="1"/>
</dbReference>
<dbReference type="PRINTS" id="PR00625">
    <property type="entry name" value="JDOMAIN"/>
</dbReference>
<reference evidence="9" key="2">
    <citation type="submission" date="2018-11" db="EMBL/GenBank/DDBJ databases">
        <title>Trombidioid mite genomics.</title>
        <authorList>
            <person name="Dong X."/>
        </authorList>
    </citation>
    <scope>NUCLEOTIDE SEQUENCE</scope>
    <source>
        <strain evidence="9">UoL-WK</strain>
    </source>
</reference>